<gene>
    <name evidence="1" type="ORF">URODEC1_LOCUS100620</name>
</gene>
<reference evidence="1" key="1">
    <citation type="submission" date="2024-10" db="EMBL/GenBank/DDBJ databases">
        <authorList>
            <person name="Ryan C."/>
        </authorList>
    </citation>
    <scope>NUCLEOTIDE SEQUENCE [LARGE SCALE GENOMIC DNA]</scope>
</reference>
<organism evidence="1 2">
    <name type="scientific">Urochloa decumbens</name>
    <dbReference type="NCBI Taxonomy" id="240449"/>
    <lineage>
        <taxon>Eukaryota</taxon>
        <taxon>Viridiplantae</taxon>
        <taxon>Streptophyta</taxon>
        <taxon>Embryophyta</taxon>
        <taxon>Tracheophyta</taxon>
        <taxon>Spermatophyta</taxon>
        <taxon>Magnoliopsida</taxon>
        <taxon>Liliopsida</taxon>
        <taxon>Poales</taxon>
        <taxon>Poaceae</taxon>
        <taxon>PACMAD clade</taxon>
        <taxon>Panicoideae</taxon>
        <taxon>Panicodae</taxon>
        <taxon>Paniceae</taxon>
        <taxon>Melinidinae</taxon>
        <taxon>Urochloa</taxon>
    </lineage>
</organism>
<evidence type="ECO:0000313" key="2">
    <source>
        <dbReference type="Proteomes" id="UP001497457"/>
    </source>
</evidence>
<dbReference type="Proteomes" id="UP001497457">
    <property type="component" value="Chromosome 5rd"/>
</dbReference>
<evidence type="ECO:0000313" key="1">
    <source>
        <dbReference type="EMBL" id="CAL5066758.1"/>
    </source>
</evidence>
<name>A0ABC9F1H7_9POAL</name>
<dbReference type="EMBL" id="OZ075115">
    <property type="protein sequence ID" value="CAL5066758.1"/>
    <property type="molecule type" value="Genomic_DNA"/>
</dbReference>
<proteinExistence type="predicted"/>
<protein>
    <submittedName>
        <fullName evidence="1">Uncharacterized protein</fullName>
    </submittedName>
</protein>
<keyword evidence="2" id="KW-1185">Reference proteome</keyword>
<dbReference type="AlphaFoldDB" id="A0ABC9F1H7"/>
<sequence length="116" mass="13543">MAAAVTTETTRKKRTDLVMVHQGYIDWILTKREVLPCHPIPSLSDEFIAGVFREKPELRERLRHDVAEIAALVKKLQDEDDDILEQYHAKGYAMQEIEIGEEEEDYYSCRGHRSRL</sequence>
<accession>A0ABC9F1H7</accession>